<comment type="caution">
    <text evidence="2">The sequence shown here is derived from an EMBL/GenBank/DDBJ whole genome shotgun (WGS) entry which is preliminary data.</text>
</comment>
<dbReference type="Proteomes" id="UP000254925">
    <property type="component" value="Unassembled WGS sequence"/>
</dbReference>
<feature type="compositionally biased region" description="Basic and acidic residues" evidence="1">
    <location>
        <begin position="70"/>
        <end position="83"/>
    </location>
</feature>
<evidence type="ECO:0000313" key="2">
    <source>
        <dbReference type="EMBL" id="RDI61839.1"/>
    </source>
</evidence>
<dbReference type="InterPro" id="IPR021327">
    <property type="entry name" value="DUF2934"/>
</dbReference>
<sequence>MDSREDKIRVRAYDLWERQGRSGDPQDHWLEAERGVKAEEDARAASQDRPEATVEDASPVEAVEALEAASDEKPKRRRTASKD</sequence>
<proteinExistence type="predicted"/>
<evidence type="ECO:0000313" key="3">
    <source>
        <dbReference type="Proteomes" id="UP000254925"/>
    </source>
</evidence>
<feature type="region of interest" description="Disordered" evidence="1">
    <location>
        <begin position="16"/>
        <end position="83"/>
    </location>
</feature>
<dbReference type="Pfam" id="PF11154">
    <property type="entry name" value="DUF2934"/>
    <property type="match status" value="1"/>
</dbReference>
<dbReference type="EMBL" id="QQBB01000001">
    <property type="protein sequence ID" value="RDI61839.1"/>
    <property type="molecule type" value="Genomic_DNA"/>
</dbReference>
<protein>
    <submittedName>
        <fullName evidence="2">DUF2934 family protein</fullName>
    </submittedName>
</protein>
<feature type="compositionally biased region" description="Basic and acidic residues" evidence="1">
    <location>
        <begin position="16"/>
        <end position="52"/>
    </location>
</feature>
<evidence type="ECO:0000256" key="1">
    <source>
        <dbReference type="SAM" id="MobiDB-lite"/>
    </source>
</evidence>
<gene>
    <name evidence="2" type="ORF">DES45_10196</name>
</gene>
<organism evidence="2 3">
    <name type="scientific">Microvirga subterranea</name>
    <dbReference type="NCBI Taxonomy" id="186651"/>
    <lineage>
        <taxon>Bacteria</taxon>
        <taxon>Pseudomonadati</taxon>
        <taxon>Pseudomonadota</taxon>
        <taxon>Alphaproteobacteria</taxon>
        <taxon>Hyphomicrobiales</taxon>
        <taxon>Methylobacteriaceae</taxon>
        <taxon>Microvirga</taxon>
    </lineage>
</organism>
<reference evidence="2 3" key="1">
    <citation type="submission" date="2018-07" db="EMBL/GenBank/DDBJ databases">
        <title>Genomic Encyclopedia of Type Strains, Phase IV (KMG-IV): sequencing the most valuable type-strain genomes for metagenomic binning, comparative biology and taxonomic classification.</title>
        <authorList>
            <person name="Goeker M."/>
        </authorList>
    </citation>
    <scope>NUCLEOTIDE SEQUENCE [LARGE SCALE GENOMIC DNA]</scope>
    <source>
        <strain evidence="2 3">DSM 14364</strain>
    </source>
</reference>
<keyword evidence="3" id="KW-1185">Reference proteome</keyword>
<dbReference type="RefSeq" id="WP_210272392.1">
    <property type="nucleotide sequence ID" value="NZ_QQBB01000001.1"/>
</dbReference>
<dbReference type="AlphaFoldDB" id="A0A370HTJ4"/>
<accession>A0A370HTJ4</accession>
<name>A0A370HTJ4_9HYPH</name>